<reference evidence="1 2" key="1">
    <citation type="submission" date="2014-04" db="EMBL/GenBank/DDBJ databases">
        <authorList>
            <consortium name="DOE Joint Genome Institute"/>
            <person name="Kuo A."/>
            <person name="Ruytinx J."/>
            <person name="Rineau F."/>
            <person name="Colpaert J."/>
            <person name="Kohler A."/>
            <person name="Nagy L.G."/>
            <person name="Floudas D."/>
            <person name="Copeland A."/>
            <person name="Barry K.W."/>
            <person name="Cichocki N."/>
            <person name="Veneault-Fourrey C."/>
            <person name="LaButti K."/>
            <person name="Lindquist E.A."/>
            <person name="Lipzen A."/>
            <person name="Lundell T."/>
            <person name="Morin E."/>
            <person name="Murat C."/>
            <person name="Sun H."/>
            <person name="Tunlid A."/>
            <person name="Henrissat B."/>
            <person name="Grigoriev I.V."/>
            <person name="Hibbett D.S."/>
            <person name="Martin F."/>
            <person name="Nordberg H.P."/>
            <person name="Cantor M.N."/>
            <person name="Hua S.X."/>
        </authorList>
    </citation>
    <scope>NUCLEOTIDE SEQUENCE [LARGE SCALE GENOMIC DNA]</scope>
    <source>
        <strain evidence="1 2">UH-Slu-Lm8-n1</strain>
    </source>
</reference>
<dbReference type="EMBL" id="KN836125">
    <property type="protein sequence ID" value="KIK32754.1"/>
    <property type="molecule type" value="Genomic_DNA"/>
</dbReference>
<sequence length="66" mass="7748">RKPPSPARFDVAFVVENRQLWKNGSGFDGLRLAQIRAIFKLPSHYGQFAHPLVYIEWFRPLREPEP</sequence>
<feature type="non-terminal residue" evidence="1">
    <location>
        <position position="66"/>
    </location>
</feature>
<name>A0A0D0A3D9_9AGAM</name>
<feature type="non-terminal residue" evidence="1">
    <location>
        <position position="1"/>
    </location>
</feature>
<protein>
    <submittedName>
        <fullName evidence="1">Uncharacterized protein</fullName>
    </submittedName>
</protein>
<dbReference type="InParanoid" id="A0A0D0A3D9"/>
<evidence type="ECO:0000313" key="1">
    <source>
        <dbReference type="EMBL" id="KIK32754.1"/>
    </source>
</evidence>
<dbReference type="Proteomes" id="UP000054485">
    <property type="component" value="Unassembled WGS sequence"/>
</dbReference>
<dbReference type="AlphaFoldDB" id="A0A0D0A3D9"/>
<dbReference type="HOGENOM" id="CLU_188783_0_0_1"/>
<dbReference type="OrthoDB" id="2606601at2759"/>
<evidence type="ECO:0000313" key="2">
    <source>
        <dbReference type="Proteomes" id="UP000054485"/>
    </source>
</evidence>
<gene>
    <name evidence="1" type="ORF">CY34DRAFT_56743</name>
</gene>
<reference evidence="2" key="2">
    <citation type="submission" date="2015-01" db="EMBL/GenBank/DDBJ databases">
        <title>Evolutionary Origins and Diversification of the Mycorrhizal Mutualists.</title>
        <authorList>
            <consortium name="DOE Joint Genome Institute"/>
            <consortium name="Mycorrhizal Genomics Consortium"/>
            <person name="Kohler A."/>
            <person name="Kuo A."/>
            <person name="Nagy L.G."/>
            <person name="Floudas D."/>
            <person name="Copeland A."/>
            <person name="Barry K.W."/>
            <person name="Cichocki N."/>
            <person name="Veneault-Fourrey C."/>
            <person name="LaButti K."/>
            <person name="Lindquist E.A."/>
            <person name="Lipzen A."/>
            <person name="Lundell T."/>
            <person name="Morin E."/>
            <person name="Murat C."/>
            <person name="Riley R."/>
            <person name="Ohm R."/>
            <person name="Sun H."/>
            <person name="Tunlid A."/>
            <person name="Henrissat B."/>
            <person name="Grigoriev I.V."/>
            <person name="Hibbett D.S."/>
            <person name="Martin F."/>
        </authorList>
    </citation>
    <scope>NUCLEOTIDE SEQUENCE [LARGE SCALE GENOMIC DNA]</scope>
    <source>
        <strain evidence="2">UH-Slu-Lm8-n1</strain>
    </source>
</reference>
<organism evidence="1 2">
    <name type="scientific">Suillus luteus UH-Slu-Lm8-n1</name>
    <dbReference type="NCBI Taxonomy" id="930992"/>
    <lineage>
        <taxon>Eukaryota</taxon>
        <taxon>Fungi</taxon>
        <taxon>Dikarya</taxon>
        <taxon>Basidiomycota</taxon>
        <taxon>Agaricomycotina</taxon>
        <taxon>Agaricomycetes</taxon>
        <taxon>Agaricomycetidae</taxon>
        <taxon>Boletales</taxon>
        <taxon>Suillineae</taxon>
        <taxon>Suillaceae</taxon>
        <taxon>Suillus</taxon>
    </lineage>
</organism>
<accession>A0A0D0A3D9</accession>
<dbReference type="STRING" id="930992.A0A0D0A3D9"/>
<proteinExistence type="predicted"/>
<keyword evidence="2" id="KW-1185">Reference proteome</keyword>